<gene>
    <name evidence="2" type="ORF">GGR21_000910</name>
</gene>
<feature type="transmembrane region" description="Helical" evidence="1">
    <location>
        <begin position="190"/>
        <end position="208"/>
    </location>
</feature>
<keyword evidence="1" id="KW-0812">Transmembrane</keyword>
<keyword evidence="1" id="KW-0472">Membrane</keyword>
<evidence type="ECO:0008006" key="4">
    <source>
        <dbReference type="Google" id="ProtNLM"/>
    </source>
</evidence>
<dbReference type="Proteomes" id="UP000555103">
    <property type="component" value="Unassembled WGS sequence"/>
</dbReference>
<sequence length="315" mass="37271">MSKHKIRNNKTCLNCGSFVERNHCPNCGQENSESRQSFYHLFTHFVSDYLHYDGSFWKSIKCLFIYPGKLSLEYMKGKRKSYINPFSLYIFISFLAFFIPFLLPDPPTINDEEKNTGNKLTIVNAGRDTTILNDKQLLSVQLDSIYRNSNPEKQLISTDNIIYKTALNVADNMDDKHRQEKAMDFFVSNIPKALFIYMPMFAFMLWLFHNKKRFYYFDSGIFTLHFFSVVLFSFTIGSILVCIANWLDWIWLAALTWIFFICYITFYFFRGSRIFYNEKRWVSNIKSFIQVIINFILILLVLIIYGLFTVVKVYG</sequence>
<keyword evidence="1" id="KW-1133">Transmembrane helix</keyword>
<comment type="caution">
    <text evidence="2">The sequence shown here is derived from an EMBL/GenBank/DDBJ whole genome shotgun (WGS) entry which is preliminary data.</text>
</comment>
<protein>
    <recommendedName>
        <fullName evidence="4">DUF3667 domain-containing protein</fullName>
    </recommendedName>
</protein>
<dbReference type="InterPro" id="IPR022134">
    <property type="entry name" value="DUF3667"/>
</dbReference>
<organism evidence="2 3">
    <name type="scientific">Dysgonomonas hofstadii</name>
    <dbReference type="NCBI Taxonomy" id="637886"/>
    <lineage>
        <taxon>Bacteria</taxon>
        <taxon>Pseudomonadati</taxon>
        <taxon>Bacteroidota</taxon>
        <taxon>Bacteroidia</taxon>
        <taxon>Bacteroidales</taxon>
        <taxon>Dysgonomonadaceae</taxon>
        <taxon>Dysgonomonas</taxon>
    </lineage>
</organism>
<name>A0A840CIK3_9BACT</name>
<keyword evidence="3" id="KW-1185">Reference proteome</keyword>
<feature type="transmembrane region" description="Helical" evidence="1">
    <location>
        <begin position="220"/>
        <end position="243"/>
    </location>
</feature>
<dbReference type="Pfam" id="PF12412">
    <property type="entry name" value="DUF3667"/>
    <property type="match status" value="1"/>
</dbReference>
<dbReference type="EMBL" id="JACIEP010000003">
    <property type="protein sequence ID" value="MBB4035021.1"/>
    <property type="molecule type" value="Genomic_DNA"/>
</dbReference>
<reference evidence="2 3" key="1">
    <citation type="submission" date="2020-08" db="EMBL/GenBank/DDBJ databases">
        <title>Genomic Encyclopedia of Type Strains, Phase IV (KMG-IV): sequencing the most valuable type-strain genomes for metagenomic binning, comparative biology and taxonomic classification.</title>
        <authorList>
            <person name="Goeker M."/>
        </authorList>
    </citation>
    <scope>NUCLEOTIDE SEQUENCE [LARGE SCALE GENOMIC DNA]</scope>
    <source>
        <strain evidence="2 3">DSM 104969</strain>
    </source>
</reference>
<feature type="transmembrane region" description="Helical" evidence="1">
    <location>
        <begin position="249"/>
        <end position="269"/>
    </location>
</feature>
<proteinExistence type="predicted"/>
<feature type="transmembrane region" description="Helical" evidence="1">
    <location>
        <begin position="82"/>
        <end position="103"/>
    </location>
</feature>
<feature type="transmembrane region" description="Helical" evidence="1">
    <location>
        <begin position="289"/>
        <end position="308"/>
    </location>
</feature>
<accession>A0A840CIK3</accession>
<evidence type="ECO:0000256" key="1">
    <source>
        <dbReference type="SAM" id="Phobius"/>
    </source>
</evidence>
<evidence type="ECO:0000313" key="3">
    <source>
        <dbReference type="Proteomes" id="UP000555103"/>
    </source>
</evidence>
<evidence type="ECO:0000313" key="2">
    <source>
        <dbReference type="EMBL" id="MBB4035021.1"/>
    </source>
</evidence>
<dbReference type="RefSeq" id="WP_183305974.1">
    <property type="nucleotide sequence ID" value="NZ_JACIEP010000003.1"/>
</dbReference>
<dbReference type="AlphaFoldDB" id="A0A840CIK3"/>